<reference evidence="4 5" key="1">
    <citation type="submission" date="2024-04" db="EMBL/GenBank/DDBJ databases">
        <authorList>
            <consortium name="Genoscope - CEA"/>
            <person name="William W."/>
        </authorList>
    </citation>
    <scope>NUCLEOTIDE SEQUENCE [LARGE SCALE GENOMIC DNA]</scope>
</reference>
<dbReference type="Proteomes" id="UP001497497">
    <property type="component" value="Unassembled WGS sequence"/>
</dbReference>
<dbReference type="AlphaFoldDB" id="A0AAV2HPJ7"/>
<evidence type="ECO:0000313" key="4">
    <source>
        <dbReference type="EMBL" id="CAL1534749.1"/>
    </source>
</evidence>
<dbReference type="InterPro" id="IPR018244">
    <property type="entry name" value="Allrgn_V5/Tpx1_CS"/>
</dbReference>
<evidence type="ECO:0000259" key="3">
    <source>
        <dbReference type="SMART" id="SM00198"/>
    </source>
</evidence>
<feature type="region of interest" description="Disordered" evidence="1">
    <location>
        <begin position="250"/>
        <end position="300"/>
    </location>
</feature>
<evidence type="ECO:0000313" key="5">
    <source>
        <dbReference type="Proteomes" id="UP001497497"/>
    </source>
</evidence>
<dbReference type="PRINTS" id="PR00837">
    <property type="entry name" value="V5TPXLIKE"/>
</dbReference>
<evidence type="ECO:0000256" key="1">
    <source>
        <dbReference type="SAM" id="MobiDB-lite"/>
    </source>
</evidence>
<name>A0AAV2HPJ7_LYMST</name>
<proteinExistence type="predicted"/>
<dbReference type="SMART" id="SM00198">
    <property type="entry name" value="SCP"/>
    <property type="match status" value="1"/>
</dbReference>
<dbReference type="InterPro" id="IPR035940">
    <property type="entry name" value="CAP_sf"/>
</dbReference>
<feature type="domain" description="SCP" evidence="3">
    <location>
        <begin position="73"/>
        <end position="218"/>
    </location>
</feature>
<dbReference type="PROSITE" id="PS01010">
    <property type="entry name" value="CRISP_2"/>
    <property type="match status" value="1"/>
</dbReference>
<gene>
    <name evidence="4" type="ORF">GSLYS_00008709001</name>
</gene>
<protein>
    <recommendedName>
        <fullName evidence="3">SCP domain-containing protein</fullName>
    </recommendedName>
</protein>
<dbReference type="SUPFAM" id="SSF55797">
    <property type="entry name" value="PR-1-like"/>
    <property type="match status" value="1"/>
</dbReference>
<keyword evidence="5" id="KW-1185">Reference proteome</keyword>
<dbReference type="InterPro" id="IPR001283">
    <property type="entry name" value="CRISP-related"/>
</dbReference>
<comment type="caution">
    <text evidence="4">The sequence shown here is derived from an EMBL/GenBank/DDBJ whole genome shotgun (WGS) entry which is preliminary data.</text>
</comment>
<dbReference type="InterPro" id="IPR014044">
    <property type="entry name" value="CAP_dom"/>
</dbReference>
<keyword evidence="2" id="KW-0732">Signal</keyword>
<sequence length="325" mass="34580">MNQGVGFLCVLFCVMSMVIASSRYHRNESLTRGQHEDSSPSGNSPGILILRNESSLLRVKKAIDMSTTGFTESEKKIILDAHNAERRISGASDMMILTWDDALEKFAQAWASKCNFAHQTEAQRTNVGNFPVVGENLAAASDASGYPAGAVSQWNVEKADYIYDTNSCSKTCGHYTADVWATTRSVGCGIKYCDPLQGVPWPGYFVVCSYGPGGNYVGQKPYKKGAACSACPSDAKYCIDGLCSTTQDTQDTQGTQGTTQGTEGTQSTTQGSQGTQSTTQGTQGTTQGTQSTTQGSNSSGEMVSISTYLLCGHMVISAVICQVIV</sequence>
<dbReference type="GO" id="GO:0005576">
    <property type="term" value="C:extracellular region"/>
    <property type="evidence" value="ECO:0007669"/>
    <property type="project" value="InterPro"/>
</dbReference>
<organism evidence="4 5">
    <name type="scientific">Lymnaea stagnalis</name>
    <name type="common">Great pond snail</name>
    <name type="synonym">Helix stagnalis</name>
    <dbReference type="NCBI Taxonomy" id="6523"/>
    <lineage>
        <taxon>Eukaryota</taxon>
        <taxon>Metazoa</taxon>
        <taxon>Spiralia</taxon>
        <taxon>Lophotrochozoa</taxon>
        <taxon>Mollusca</taxon>
        <taxon>Gastropoda</taxon>
        <taxon>Heterobranchia</taxon>
        <taxon>Euthyneura</taxon>
        <taxon>Panpulmonata</taxon>
        <taxon>Hygrophila</taxon>
        <taxon>Lymnaeoidea</taxon>
        <taxon>Lymnaeidae</taxon>
        <taxon>Lymnaea</taxon>
    </lineage>
</organism>
<dbReference type="PANTHER" id="PTHR10334">
    <property type="entry name" value="CYSTEINE-RICH SECRETORY PROTEIN-RELATED"/>
    <property type="match status" value="1"/>
</dbReference>
<evidence type="ECO:0000256" key="2">
    <source>
        <dbReference type="SAM" id="SignalP"/>
    </source>
</evidence>
<dbReference type="Pfam" id="PF00188">
    <property type="entry name" value="CAP"/>
    <property type="match status" value="1"/>
</dbReference>
<dbReference type="Gene3D" id="3.40.33.10">
    <property type="entry name" value="CAP"/>
    <property type="match status" value="1"/>
</dbReference>
<feature type="signal peptide" evidence="2">
    <location>
        <begin position="1"/>
        <end position="20"/>
    </location>
</feature>
<accession>A0AAV2HPJ7</accession>
<feature type="chain" id="PRO_5043382472" description="SCP domain-containing protein" evidence="2">
    <location>
        <begin position="21"/>
        <end position="325"/>
    </location>
</feature>
<dbReference type="EMBL" id="CAXITT010000181">
    <property type="protein sequence ID" value="CAL1534749.1"/>
    <property type="molecule type" value="Genomic_DNA"/>
</dbReference>